<feature type="compositionally biased region" description="Polar residues" evidence="1">
    <location>
        <begin position="39"/>
        <end position="49"/>
    </location>
</feature>
<comment type="caution">
    <text evidence="2">The sequence shown here is derived from an EMBL/GenBank/DDBJ whole genome shotgun (WGS) entry which is preliminary data.</text>
</comment>
<gene>
    <name evidence="2" type="ORF">IP91_04070</name>
</gene>
<dbReference type="EMBL" id="VLLB01000008">
    <property type="protein sequence ID" value="TWI62549.1"/>
    <property type="molecule type" value="Genomic_DNA"/>
</dbReference>
<evidence type="ECO:0000256" key="1">
    <source>
        <dbReference type="SAM" id="MobiDB-lite"/>
    </source>
</evidence>
<evidence type="ECO:0000313" key="3">
    <source>
        <dbReference type="Proteomes" id="UP000318431"/>
    </source>
</evidence>
<dbReference type="AlphaFoldDB" id="A0A562R0F3"/>
<accession>A0A562R0F3</accession>
<feature type="region of interest" description="Disordered" evidence="1">
    <location>
        <begin position="26"/>
        <end position="50"/>
    </location>
</feature>
<evidence type="ECO:0000313" key="2">
    <source>
        <dbReference type="EMBL" id="TWI62549.1"/>
    </source>
</evidence>
<sequence length="72" mass="7434">MIGNARQRISETIGGKMATAIKARRDSAVKSSSSPAAAMQTNSISASNETVDRAAEVAAFRDGKHGPDGDNT</sequence>
<dbReference type="Proteomes" id="UP000318431">
    <property type="component" value="Unassembled WGS sequence"/>
</dbReference>
<feature type="compositionally biased region" description="Low complexity" evidence="1">
    <location>
        <begin position="29"/>
        <end position="38"/>
    </location>
</feature>
<proteinExistence type="predicted"/>
<organism evidence="2 3">
    <name type="scientific">Pseudoduganella lurida</name>
    <dbReference type="NCBI Taxonomy" id="1036180"/>
    <lineage>
        <taxon>Bacteria</taxon>
        <taxon>Pseudomonadati</taxon>
        <taxon>Pseudomonadota</taxon>
        <taxon>Betaproteobacteria</taxon>
        <taxon>Burkholderiales</taxon>
        <taxon>Oxalobacteraceae</taxon>
        <taxon>Telluria group</taxon>
        <taxon>Pseudoduganella</taxon>
    </lineage>
</organism>
<name>A0A562R0F3_9BURK</name>
<keyword evidence="3" id="KW-1185">Reference proteome</keyword>
<protein>
    <submittedName>
        <fullName evidence="2">Uncharacterized protein</fullName>
    </submittedName>
</protein>
<reference evidence="2 3" key="1">
    <citation type="journal article" date="2015" name="Stand. Genomic Sci.">
        <title>Genomic Encyclopedia of Bacterial and Archaeal Type Strains, Phase III: the genomes of soil and plant-associated and newly described type strains.</title>
        <authorList>
            <person name="Whitman W.B."/>
            <person name="Woyke T."/>
            <person name="Klenk H.P."/>
            <person name="Zhou Y."/>
            <person name="Lilburn T.G."/>
            <person name="Beck B.J."/>
            <person name="De Vos P."/>
            <person name="Vandamme P."/>
            <person name="Eisen J.A."/>
            <person name="Garrity G."/>
            <person name="Hugenholtz P."/>
            <person name="Kyrpides N.C."/>
        </authorList>
    </citation>
    <scope>NUCLEOTIDE SEQUENCE [LARGE SCALE GENOMIC DNA]</scope>
    <source>
        <strain evidence="2 3">CGMCC 1.10822</strain>
    </source>
</reference>